<sequence length="184" mass="20144">MEDVEEKPSLSKSPPKSAEEISLPDLPKENNEEINLVDNRSYAKSPISSLHDGKGESRTYLPVTESSKLATPQDACEGQTVGKDGFLPVDDSASTSNSDGKEESRTHMPHASDGQTVFLKLIQLQSQSVPKLWRYVCSSVLPLFAVVITVLPWKSCQDEGWEGKSVGEGYFGIFHNVFNSVSVI</sequence>
<dbReference type="EMBL" id="JAWXYG010000013">
    <property type="protein sequence ID" value="KAK4256516.1"/>
    <property type="molecule type" value="Genomic_DNA"/>
</dbReference>
<keyword evidence="3" id="KW-1185">Reference proteome</keyword>
<accession>A0AAE1ITM6</accession>
<reference evidence="2" key="1">
    <citation type="submission" date="2023-10" db="EMBL/GenBank/DDBJ databases">
        <title>Chromosome-level genome of the transformable northern wattle, Acacia crassicarpa.</title>
        <authorList>
            <person name="Massaro I."/>
            <person name="Sinha N.R."/>
            <person name="Poethig S."/>
            <person name="Leichty A.R."/>
        </authorList>
    </citation>
    <scope>NUCLEOTIDE SEQUENCE</scope>
    <source>
        <strain evidence="2">Acra3RX</strain>
        <tissue evidence="2">Leaf</tissue>
    </source>
</reference>
<feature type="region of interest" description="Disordered" evidence="1">
    <location>
        <begin position="1"/>
        <end position="110"/>
    </location>
</feature>
<evidence type="ECO:0000256" key="1">
    <source>
        <dbReference type="SAM" id="MobiDB-lite"/>
    </source>
</evidence>
<protein>
    <submittedName>
        <fullName evidence="2">Uncharacterized protein</fullName>
    </submittedName>
</protein>
<gene>
    <name evidence="2" type="ORF">QN277_009366</name>
</gene>
<name>A0AAE1ITM6_9FABA</name>
<dbReference type="Proteomes" id="UP001293593">
    <property type="component" value="Unassembled WGS sequence"/>
</dbReference>
<proteinExistence type="predicted"/>
<comment type="caution">
    <text evidence="2">The sequence shown here is derived from an EMBL/GenBank/DDBJ whole genome shotgun (WGS) entry which is preliminary data.</text>
</comment>
<organism evidence="2 3">
    <name type="scientific">Acacia crassicarpa</name>
    <name type="common">northern wattle</name>
    <dbReference type="NCBI Taxonomy" id="499986"/>
    <lineage>
        <taxon>Eukaryota</taxon>
        <taxon>Viridiplantae</taxon>
        <taxon>Streptophyta</taxon>
        <taxon>Embryophyta</taxon>
        <taxon>Tracheophyta</taxon>
        <taxon>Spermatophyta</taxon>
        <taxon>Magnoliopsida</taxon>
        <taxon>eudicotyledons</taxon>
        <taxon>Gunneridae</taxon>
        <taxon>Pentapetalae</taxon>
        <taxon>rosids</taxon>
        <taxon>fabids</taxon>
        <taxon>Fabales</taxon>
        <taxon>Fabaceae</taxon>
        <taxon>Caesalpinioideae</taxon>
        <taxon>mimosoid clade</taxon>
        <taxon>Acacieae</taxon>
        <taxon>Acacia</taxon>
    </lineage>
</organism>
<dbReference type="AlphaFoldDB" id="A0AAE1ITM6"/>
<evidence type="ECO:0000313" key="2">
    <source>
        <dbReference type="EMBL" id="KAK4256516.1"/>
    </source>
</evidence>
<evidence type="ECO:0000313" key="3">
    <source>
        <dbReference type="Proteomes" id="UP001293593"/>
    </source>
</evidence>